<reference evidence="1 2" key="1">
    <citation type="submission" date="2013-03" db="EMBL/GenBank/DDBJ databases">
        <title>The Genome Sequence of Cladophialophora psammophila CBS 110553.</title>
        <authorList>
            <consortium name="The Broad Institute Genomics Platform"/>
            <person name="Cuomo C."/>
            <person name="de Hoog S."/>
            <person name="Gorbushina A."/>
            <person name="Walker B."/>
            <person name="Young S.K."/>
            <person name="Zeng Q."/>
            <person name="Gargeya S."/>
            <person name="Fitzgerald M."/>
            <person name="Haas B."/>
            <person name="Abouelleil A."/>
            <person name="Allen A.W."/>
            <person name="Alvarado L."/>
            <person name="Arachchi H.M."/>
            <person name="Berlin A.M."/>
            <person name="Chapman S.B."/>
            <person name="Gainer-Dewar J."/>
            <person name="Goldberg J."/>
            <person name="Griggs A."/>
            <person name="Gujja S."/>
            <person name="Hansen M."/>
            <person name="Howarth C."/>
            <person name="Imamovic A."/>
            <person name="Ireland A."/>
            <person name="Larimer J."/>
            <person name="McCowan C."/>
            <person name="Murphy C."/>
            <person name="Pearson M."/>
            <person name="Poon T.W."/>
            <person name="Priest M."/>
            <person name="Roberts A."/>
            <person name="Saif S."/>
            <person name="Shea T."/>
            <person name="Sisk P."/>
            <person name="Sykes S."/>
            <person name="Wortman J."/>
            <person name="Nusbaum C."/>
            <person name="Birren B."/>
        </authorList>
    </citation>
    <scope>NUCLEOTIDE SEQUENCE [LARGE SCALE GENOMIC DNA]</scope>
    <source>
        <strain evidence="1 2">CBS 110553</strain>
    </source>
</reference>
<dbReference type="GeneID" id="19198155"/>
<keyword evidence="2" id="KW-1185">Reference proteome</keyword>
<sequence>MLRNAVSITSVPPKRSRLYREGIRYIQNYNSVKEVFDVNKRIPFDNDVMEELAVNFLV</sequence>
<accession>W9W3Y4</accession>
<gene>
    <name evidence="1" type="ORF">A1O5_13473</name>
</gene>
<dbReference type="STRING" id="1182543.W9W3Y4"/>
<evidence type="ECO:0000313" key="1">
    <source>
        <dbReference type="EMBL" id="EXJ53289.1"/>
    </source>
</evidence>
<dbReference type="HOGENOM" id="CLU_201326_0_0_1"/>
<evidence type="ECO:0000313" key="2">
    <source>
        <dbReference type="Proteomes" id="UP000019471"/>
    </source>
</evidence>
<feature type="non-terminal residue" evidence="1">
    <location>
        <position position="58"/>
    </location>
</feature>
<organism evidence="1 2">
    <name type="scientific">Cladophialophora psammophila CBS 110553</name>
    <dbReference type="NCBI Taxonomy" id="1182543"/>
    <lineage>
        <taxon>Eukaryota</taxon>
        <taxon>Fungi</taxon>
        <taxon>Dikarya</taxon>
        <taxon>Ascomycota</taxon>
        <taxon>Pezizomycotina</taxon>
        <taxon>Eurotiomycetes</taxon>
        <taxon>Chaetothyriomycetidae</taxon>
        <taxon>Chaetothyriales</taxon>
        <taxon>Herpotrichiellaceae</taxon>
        <taxon>Cladophialophora</taxon>
    </lineage>
</organism>
<dbReference type="OrthoDB" id="4364580at2759"/>
<dbReference type="AlphaFoldDB" id="W9W3Y4"/>
<dbReference type="RefSeq" id="XP_007752228.1">
    <property type="nucleotide sequence ID" value="XM_007754038.1"/>
</dbReference>
<name>W9W3Y4_9EURO</name>
<comment type="caution">
    <text evidence="1">The sequence shown here is derived from an EMBL/GenBank/DDBJ whole genome shotgun (WGS) entry which is preliminary data.</text>
</comment>
<proteinExistence type="predicted"/>
<dbReference type="EMBL" id="AMGX01000085">
    <property type="protein sequence ID" value="EXJ53289.1"/>
    <property type="molecule type" value="Genomic_DNA"/>
</dbReference>
<dbReference type="eggNOG" id="ENOG502RPWS">
    <property type="taxonomic scope" value="Eukaryota"/>
</dbReference>
<dbReference type="Proteomes" id="UP000019471">
    <property type="component" value="Unassembled WGS sequence"/>
</dbReference>
<protein>
    <submittedName>
        <fullName evidence="1">Uncharacterized protein</fullName>
    </submittedName>
</protein>